<dbReference type="PROSITE" id="PS51892">
    <property type="entry name" value="SUBTILASE"/>
    <property type="match status" value="1"/>
</dbReference>
<keyword evidence="4 7" id="KW-0645">Protease</keyword>
<dbReference type="Gene3D" id="3.40.50.200">
    <property type="entry name" value="Peptidase S8/S53 domain"/>
    <property type="match status" value="1"/>
</dbReference>
<dbReference type="InterPro" id="IPR000209">
    <property type="entry name" value="Peptidase_S8/S53_dom"/>
</dbReference>
<keyword evidence="6 7" id="KW-0720">Serine protease</keyword>
<protein>
    <submittedName>
        <fullName evidence="11">Peptidase S8</fullName>
    </submittedName>
</protein>
<dbReference type="PROSITE" id="PS51318">
    <property type="entry name" value="TAT"/>
    <property type="match status" value="1"/>
</dbReference>
<sequence>MREDHSVNRRRFLQLLGLSGLASAAGISVATPSREPGPKADELLVGVSATASSPRASVESHLPSEASVVHENDTLGYVAVELPDHASDQAHDALKQAVESRGVVKYVEPNATHRAFYTPNDPQYGDQYADQMVNAPTAWDDTLGDSGVTIAVVDQGVKYDHPDLSGNMASDPGEDFVDGDGDPYPDNLSEEIHGTHVAGIAAASVDNGTGVSGIGNSTIISGRALSESGSGSTSDIADAVEWAADQGADVINLSLGGGGYNQTMKNAVSYATDNGALIVAAAGNSGSRGVSYPAAYSECVAISALDSDGSLASYSQYGTDIELAAPGTDVLSTWTDDGYNRISGTSMATPVVAGIAGLTLAKWGLTNSELRSHLKNTAVDINLSSDKQGSGRADAGNAVTTEPGDGGGGGGGDSTTDSVTSSLSGYWDSSCHSWNWEFSDPTQIVVELDGPSNADFDLFVNEGTGSCPSRSNYTHNSWSNNSQESITIDNPDTAAALYVLVDSYSGSGEYTLTITEYA</sequence>
<keyword evidence="5 7" id="KW-0378">Hydrolase</keyword>
<gene>
    <name evidence="11" type="ORF">EIK79_17355</name>
</gene>
<dbReference type="AlphaFoldDB" id="A0A3P3R2N4"/>
<accession>A0A3P3R2N4</accession>
<dbReference type="PROSITE" id="PS00138">
    <property type="entry name" value="SUBTILASE_SER"/>
    <property type="match status" value="1"/>
</dbReference>
<comment type="caution">
    <text evidence="11">The sequence shown here is derived from an EMBL/GenBank/DDBJ whole genome shotgun (WGS) entry which is preliminary data.</text>
</comment>
<dbReference type="PANTHER" id="PTHR43806">
    <property type="entry name" value="PEPTIDASE S8"/>
    <property type="match status" value="1"/>
</dbReference>
<dbReference type="GO" id="GO:0006508">
    <property type="term" value="P:proteolysis"/>
    <property type="evidence" value="ECO:0007669"/>
    <property type="project" value="UniProtKB-KW"/>
</dbReference>
<comment type="similarity">
    <text evidence="2 7">Belongs to the peptidase S8 family.</text>
</comment>
<dbReference type="OrthoDB" id="27270at2157"/>
<proteinExistence type="inferred from homology"/>
<dbReference type="Gene3D" id="2.60.120.380">
    <property type="match status" value="1"/>
</dbReference>
<evidence type="ECO:0000313" key="11">
    <source>
        <dbReference type="EMBL" id="RRJ27727.1"/>
    </source>
</evidence>
<dbReference type="PROSITE" id="PS00137">
    <property type="entry name" value="SUBTILASE_HIS"/>
    <property type="match status" value="1"/>
</dbReference>
<evidence type="ECO:0000313" key="12">
    <source>
        <dbReference type="Proteomes" id="UP000282322"/>
    </source>
</evidence>
<dbReference type="SUPFAM" id="SSF52743">
    <property type="entry name" value="Subtilisin-like"/>
    <property type="match status" value="1"/>
</dbReference>
<dbReference type="InterPro" id="IPR015500">
    <property type="entry name" value="Peptidase_S8_subtilisin-rel"/>
</dbReference>
<feature type="domain" description="Peptidase C-terminal archaeal/bacterial" evidence="10">
    <location>
        <begin position="433"/>
        <end position="493"/>
    </location>
</feature>
<reference evidence="11 12" key="1">
    <citation type="submission" date="2018-11" db="EMBL/GenBank/DDBJ databases">
        <title>Taxonoimc description of Halomarina strain SPP-AMP-1.</title>
        <authorList>
            <person name="Pal Y."/>
            <person name="Srinivasana K."/>
            <person name="Verma A."/>
            <person name="Kumar P."/>
        </authorList>
    </citation>
    <scope>NUCLEOTIDE SEQUENCE [LARGE SCALE GENOMIC DNA]</scope>
    <source>
        <strain evidence="11 12">SPP-AMP-1</strain>
    </source>
</reference>
<dbReference type="InterPro" id="IPR050131">
    <property type="entry name" value="Peptidase_S8_subtilisin-like"/>
</dbReference>
<feature type="active site" description="Charge relay system" evidence="7">
    <location>
        <position position="193"/>
    </location>
</feature>
<evidence type="ECO:0000256" key="7">
    <source>
        <dbReference type="PROSITE-ProRule" id="PRU01240"/>
    </source>
</evidence>
<dbReference type="InterPro" id="IPR036852">
    <property type="entry name" value="Peptidase_S8/S53_dom_sf"/>
</dbReference>
<keyword evidence="3" id="KW-0964">Secreted</keyword>
<name>A0A3P3R2N4_9EURY</name>
<feature type="compositionally biased region" description="Gly residues" evidence="8">
    <location>
        <begin position="404"/>
        <end position="413"/>
    </location>
</feature>
<dbReference type="InterPro" id="IPR023828">
    <property type="entry name" value="Peptidase_S8_Ser-AS"/>
</dbReference>
<evidence type="ECO:0000256" key="5">
    <source>
        <dbReference type="ARBA" id="ARBA00022801"/>
    </source>
</evidence>
<evidence type="ECO:0000256" key="2">
    <source>
        <dbReference type="ARBA" id="ARBA00011073"/>
    </source>
</evidence>
<dbReference type="InterPro" id="IPR006311">
    <property type="entry name" value="TAT_signal"/>
</dbReference>
<dbReference type="RefSeq" id="WP_124957000.1">
    <property type="nucleotide sequence ID" value="NZ_RRCH01000048.1"/>
</dbReference>
<evidence type="ECO:0000259" key="9">
    <source>
        <dbReference type="Pfam" id="PF00082"/>
    </source>
</evidence>
<organism evidence="11 12">
    <name type="scientific">Halocatena pleomorpha</name>
    <dbReference type="NCBI Taxonomy" id="1785090"/>
    <lineage>
        <taxon>Archaea</taxon>
        <taxon>Methanobacteriati</taxon>
        <taxon>Methanobacteriota</taxon>
        <taxon>Stenosarchaea group</taxon>
        <taxon>Halobacteria</taxon>
        <taxon>Halobacteriales</taxon>
        <taxon>Natronomonadaceae</taxon>
        <taxon>Halocatena</taxon>
    </lineage>
</organism>
<dbReference type="CDD" id="cd07484">
    <property type="entry name" value="Peptidases_S8_Thermitase_like"/>
    <property type="match status" value="1"/>
</dbReference>
<dbReference type="InterPro" id="IPR022398">
    <property type="entry name" value="Peptidase_S8_His-AS"/>
</dbReference>
<dbReference type="GO" id="GO:0004252">
    <property type="term" value="F:serine-type endopeptidase activity"/>
    <property type="evidence" value="ECO:0007669"/>
    <property type="project" value="UniProtKB-UniRule"/>
</dbReference>
<feature type="region of interest" description="Disordered" evidence="8">
    <location>
        <begin position="384"/>
        <end position="421"/>
    </location>
</feature>
<keyword evidence="12" id="KW-1185">Reference proteome</keyword>
<feature type="active site" description="Charge relay system" evidence="7">
    <location>
        <position position="154"/>
    </location>
</feature>
<evidence type="ECO:0000256" key="3">
    <source>
        <dbReference type="ARBA" id="ARBA00022525"/>
    </source>
</evidence>
<evidence type="ECO:0000256" key="6">
    <source>
        <dbReference type="ARBA" id="ARBA00022825"/>
    </source>
</evidence>
<dbReference type="Pfam" id="PF04151">
    <property type="entry name" value="PPC"/>
    <property type="match status" value="1"/>
</dbReference>
<feature type="domain" description="Peptidase S8/S53" evidence="9">
    <location>
        <begin position="146"/>
        <end position="391"/>
    </location>
</feature>
<dbReference type="Proteomes" id="UP000282322">
    <property type="component" value="Unassembled WGS sequence"/>
</dbReference>
<comment type="subcellular location">
    <subcellularLocation>
        <location evidence="1">Secreted</location>
    </subcellularLocation>
</comment>
<dbReference type="PANTHER" id="PTHR43806:SF11">
    <property type="entry name" value="CEREVISIN-RELATED"/>
    <property type="match status" value="1"/>
</dbReference>
<dbReference type="InterPro" id="IPR007280">
    <property type="entry name" value="Peptidase_C_arc/bac"/>
</dbReference>
<dbReference type="GO" id="GO:0005576">
    <property type="term" value="C:extracellular region"/>
    <property type="evidence" value="ECO:0007669"/>
    <property type="project" value="UniProtKB-SubCell"/>
</dbReference>
<feature type="active site" description="Charge relay system" evidence="7">
    <location>
        <position position="346"/>
    </location>
</feature>
<evidence type="ECO:0000256" key="4">
    <source>
        <dbReference type="ARBA" id="ARBA00022670"/>
    </source>
</evidence>
<dbReference type="Pfam" id="PF00082">
    <property type="entry name" value="Peptidase_S8"/>
    <property type="match status" value="1"/>
</dbReference>
<evidence type="ECO:0000259" key="10">
    <source>
        <dbReference type="Pfam" id="PF04151"/>
    </source>
</evidence>
<evidence type="ECO:0000256" key="8">
    <source>
        <dbReference type="SAM" id="MobiDB-lite"/>
    </source>
</evidence>
<evidence type="ECO:0000256" key="1">
    <source>
        <dbReference type="ARBA" id="ARBA00004613"/>
    </source>
</evidence>
<dbReference type="PRINTS" id="PR00723">
    <property type="entry name" value="SUBTILISIN"/>
</dbReference>
<dbReference type="EMBL" id="RRCH01000048">
    <property type="protein sequence ID" value="RRJ27727.1"/>
    <property type="molecule type" value="Genomic_DNA"/>
</dbReference>
<dbReference type="InterPro" id="IPR034084">
    <property type="entry name" value="Thermitase-like_dom"/>
</dbReference>